<reference evidence="4 5" key="1">
    <citation type="submission" date="2020-09" db="EMBL/GenBank/DDBJ databases">
        <title>Novel species of Mucilaginibacter isolated from a glacier on the Tibetan Plateau.</title>
        <authorList>
            <person name="Liu Q."/>
            <person name="Xin Y.-H."/>
        </authorList>
    </citation>
    <scope>NUCLEOTIDE SEQUENCE [LARGE SCALE GENOMIC DNA]</scope>
    <source>
        <strain evidence="4 5">CGMCC 1.13878</strain>
    </source>
</reference>
<dbReference type="Pfam" id="PF01833">
    <property type="entry name" value="TIG"/>
    <property type="match status" value="1"/>
</dbReference>
<dbReference type="Gene3D" id="2.60.120.260">
    <property type="entry name" value="Galactose-binding domain-like"/>
    <property type="match status" value="1"/>
</dbReference>
<dbReference type="InterPro" id="IPR014756">
    <property type="entry name" value="Ig_E-set"/>
</dbReference>
<feature type="chain" id="PRO_5046973898" evidence="2">
    <location>
        <begin position="19"/>
        <end position="358"/>
    </location>
</feature>
<dbReference type="InterPro" id="IPR013783">
    <property type="entry name" value="Ig-like_fold"/>
</dbReference>
<protein>
    <submittedName>
        <fullName evidence="4">IPT/TIG domain-containing protein</fullName>
    </submittedName>
</protein>
<dbReference type="SUPFAM" id="SSF81296">
    <property type="entry name" value="E set domains"/>
    <property type="match status" value="2"/>
</dbReference>
<keyword evidence="2" id="KW-0732">Signal</keyword>
<evidence type="ECO:0000313" key="5">
    <source>
        <dbReference type="Proteomes" id="UP000618754"/>
    </source>
</evidence>
<feature type="domain" description="IPT/TIG" evidence="3">
    <location>
        <begin position="123"/>
        <end position="192"/>
    </location>
</feature>
<dbReference type="InterPro" id="IPR002909">
    <property type="entry name" value="IPT_dom"/>
</dbReference>
<evidence type="ECO:0000256" key="2">
    <source>
        <dbReference type="SAM" id="SignalP"/>
    </source>
</evidence>
<name>A0ABR7X9B2_9SPHI</name>
<organism evidence="4 5">
    <name type="scientific">Mucilaginibacter rigui</name>
    <dbReference type="NCBI Taxonomy" id="534635"/>
    <lineage>
        <taxon>Bacteria</taxon>
        <taxon>Pseudomonadati</taxon>
        <taxon>Bacteroidota</taxon>
        <taxon>Sphingobacteriia</taxon>
        <taxon>Sphingobacteriales</taxon>
        <taxon>Sphingobacteriaceae</taxon>
        <taxon>Mucilaginibacter</taxon>
    </lineage>
</organism>
<feature type="signal peptide" evidence="2">
    <location>
        <begin position="1"/>
        <end position="18"/>
    </location>
</feature>
<feature type="region of interest" description="Disordered" evidence="1">
    <location>
        <begin position="29"/>
        <end position="48"/>
    </location>
</feature>
<dbReference type="CDD" id="cd00102">
    <property type="entry name" value="IPT"/>
    <property type="match status" value="1"/>
</dbReference>
<keyword evidence="5" id="KW-1185">Reference proteome</keyword>
<accession>A0ABR7X9B2</accession>
<gene>
    <name evidence="4" type="ORF">IDJ75_17925</name>
</gene>
<dbReference type="PROSITE" id="PS51257">
    <property type="entry name" value="PROKAR_LIPOPROTEIN"/>
    <property type="match status" value="1"/>
</dbReference>
<evidence type="ECO:0000256" key="1">
    <source>
        <dbReference type="SAM" id="MobiDB-lite"/>
    </source>
</evidence>
<dbReference type="Proteomes" id="UP000618754">
    <property type="component" value="Unassembled WGS sequence"/>
</dbReference>
<evidence type="ECO:0000259" key="3">
    <source>
        <dbReference type="Pfam" id="PF01833"/>
    </source>
</evidence>
<dbReference type="RefSeq" id="WP_191177010.1">
    <property type="nucleotide sequence ID" value="NZ_JACWMW010000004.1"/>
</dbReference>
<dbReference type="Gene3D" id="2.60.40.10">
    <property type="entry name" value="Immunoglobulins"/>
    <property type="match status" value="2"/>
</dbReference>
<dbReference type="InterPro" id="IPR008979">
    <property type="entry name" value="Galactose-bd-like_sf"/>
</dbReference>
<comment type="caution">
    <text evidence="4">The sequence shown here is derived from an EMBL/GenBank/DDBJ whole genome shotgun (WGS) entry which is preliminary data.</text>
</comment>
<dbReference type="EMBL" id="JACWMW010000004">
    <property type="protein sequence ID" value="MBD1387171.1"/>
    <property type="molecule type" value="Genomic_DNA"/>
</dbReference>
<evidence type="ECO:0000313" key="4">
    <source>
        <dbReference type="EMBL" id="MBD1387171.1"/>
    </source>
</evidence>
<proteinExistence type="predicted"/>
<dbReference type="SUPFAM" id="SSF49785">
    <property type="entry name" value="Galactose-binding domain-like"/>
    <property type="match status" value="1"/>
</dbReference>
<sequence length="358" mass="38517">MKNIYKLMIVMFAFIAGASVITSCTKENQKPAAASSSPRADKIQPDSAKGGDVLTLTGSGLGEIQSVVFEKGSVPAPFNTVFNTDNALIFRVPDTANGGKQNIIITNKIGKQIMVNFNVIALPVISTVSNYNFTGNTQITITGNNLADVTSVKFKGFNDAITIVSQTKKELVIKMPASSTVPGAPLEITNATGPITTTQVFENLDMAYQIFTDNYGADGWANNSWGLATISTTVSKSGTASFAATYAKGNWSADGFSNWYPGLASKPEYKFLSFWVKGASQDYTLYLTADKRAKGYGNNDDTTPLTIPAKVWTYFKIPISTAGIFSTGSTANTIGFWIKGPNDQDETFYFDDVIIVNQ</sequence>